<evidence type="ECO:0000313" key="1">
    <source>
        <dbReference type="EMBL" id="HGW93055.1"/>
    </source>
</evidence>
<organism evidence="1">
    <name type="scientific">Oscillatoriales cyanobacterium SpSt-402</name>
    <dbReference type="NCBI Taxonomy" id="2282168"/>
    <lineage>
        <taxon>Bacteria</taxon>
        <taxon>Bacillati</taxon>
        <taxon>Cyanobacteriota</taxon>
        <taxon>Cyanophyceae</taxon>
        <taxon>Oscillatoriophycideae</taxon>
        <taxon>Oscillatoriales</taxon>
    </lineage>
</organism>
<reference evidence="1" key="1">
    <citation type="journal article" date="2020" name="mSystems">
        <title>Genome- and Community-Level Interaction Insights into Carbon Utilization and Element Cycling Functions of Hydrothermarchaeota in Hydrothermal Sediment.</title>
        <authorList>
            <person name="Zhou Z."/>
            <person name="Liu Y."/>
            <person name="Xu W."/>
            <person name="Pan J."/>
            <person name="Luo Z.H."/>
            <person name="Li M."/>
        </authorList>
    </citation>
    <scope>NUCLEOTIDE SEQUENCE [LARGE SCALE GENOMIC DNA]</scope>
    <source>
        <strain evidence="1">SpSt-402</strain>
    </source>
</reference>
<accession>A0A832H5M3</accession>
<comment type="caution">
    <text evidence="1">The sequence shown here is derived from an EMBL/GenBank/DDBJ whole genome shotgun (WGS) entry which is preliminary data.</text>
</comment>
<gene>
    <name evidence="1" type="ORF">ENR47_02035</name>
</gene>
<proteinExistence type="predicted"/>
<protein>
    <submittedName>
        <fullName evidence="1">Uncharacterized protein</fullName>
    </submittedName>
</protein>
<name>A0A832H5M3_9CYAN</name>
<dbReference type="AlphaFoldDB" id="A0A832H5M3"/>
<dbReference type="EMBL" id="DSRD01000136">
    <property type="protein sequence ID" value="HGW93055.1"/>
    <property type="molecule type" value="Genomic_DNA"/>
</dbReference>
<sequence length="279" mass="31043">MASVERIEQEITELHKAVAILAEDFYQAYSEYLSALGQALCQQIVMSGYHVCTQGYPRQFLALSLSQRQALQQNFRALAKQSQANLMNLLNKPDSEETQPEDAEVAALFDHPEPEASKVENALPRSLTPTALAEWQNTLETAIAQEFGSVSAKANRLLQQAGVLPKKLPEFLQATTNSQIEEMTHSSDMLSLLLEAQANSTASDEEEGEEGPPLVVQIVAFHLQLSDVEFGDATATALRNRLRSLSARLKKIGQLFRKKERELAIARAQDAWRSAWFED</sequence>